<dbReference type="FunFam" id="1.50.40.10:FF:000016">
    <property type="entry name" value="Solute carrier family 25 member 23"/>
    <property type="match status" value="1"/>
</dbReference>
<keyword evidence="13 14" id="KW-0472">Membrane</keyword>
<accession>A0AA43QJE2</accession>
<dbReference type="PROSITE" id="PS50920">
    <property type="entry name" value="SOLCAR"/>
    <property type="match status" value="3"/>
</dbReference>
<feature type="domain" description="EF-hand" evidence="17">
    <location>
        <begin position="77"/>
        <end position="112"/>
    </location>
</feature>
<feature type="domain" description="EF-hand" evidence="17">
    <location>
        <begin position="46"/>
        <end position="76"/>
    </location>
</feature>
<gene>
    <name evidence="18" type="ORF">OHK93_005667</name>
</gene>
<dbReference type="CDD" id="cd15898">
    <property type="entry name" value="EFh_PI-PLC"/>
    <property type="match status" value="1"/>
</dbReference>
<dbReference type="InterPro" id="IPR018108">
    <property type="entry name" value="MCP_transmembrane"/>
</dbReference>
<comment type="similarity">
    <text evidence="3 15">Belongs to the mitochondrial carrier (TC 2.A.29) family.</text>
</comment>
<evidence type="ECO:0000256" key="11">
    <source>
        <dbReference type="ARBA" id="ARBA00022989"/>
    </source>
</evidence>
<dbReference type="FunFam" id="1.10.238.10:FF:000178">
    <property type="entry name" value="Calmodulin-2 A"/>
    <property type="match status" value="1"/>
</dbReference>
<keyword evidence="6 14" id="KW-0812">Transmembrane</keyword>
<evidence type="ECO:0000256" key="3">
    <source>
        <dbReference type="ARBA" id="ARBA00006375"/>
    </source>
</evidence>
<keyword evidence="9" id="KW-0999">Mitochondrion inner membrane</keyword>
<comment type="function">
    <text evidence="1">Mitochondrial transporter that mediates uptake of thiamine pyrophosphate (ThPP) into mitochondria.</text>
</comment>
<dbReference type="InterPro" id="IPR002048">
    <property type="entry name" value="EF_hand_dom"/>
</dbReference>
<dbReference type="GO" id="GO:0005743">
    <property type="term" value="C:mitochondrial inner membrane"/>
    <property type="evidence" value="ECO:0007669"/>
    <property type="project" value="UniProtKB-SubCell"/>
</dbReference>
<dbReference type="Gene3D" id="1.10.238.10">
    <property type="entry name" value="EF-hand"/>
    <property type="match status" value="1"/>
</dbReference>
<keyword evidence="11" id="KW-1133">Transmembrane helix</keyword>
<evidence type="ECO:0000256" key="8">
    <source>
        <dbReference type="ARBA" id="ARBA00022737"/>
    </source>
</evidence>
<protein>
    <recommendedName>
        <fullName evidence="4">Mitochondrial thiamine pyrophosphate carrier 1</fullName>
    </recommendedName>
</protein>
<feature type="compositionally biased region" description="Polar residues" evidence="16">
    <location>
        <begin position="201"/>
        <end position="217"/>
    </location>
</feature>
<sequence length="592" mass="64834">MDNDDPAAQEARVKKLWQVLDTRKEGQVSLNGLKNGLRKMDHPLKNADSLLQDVLKAVDTDGNGTIEYNEFRKFVEHTEKELWQLFKSIDRNRNGQLDKDELRQAFLTAGIHLPPSKLDQFFSEVDTNHDGVITFDEWRNFLLFIPANAPSLRAILSYYSSTVTVNPEGDVHVSDETVEGLGKDQFLKSLFGAVSRVSIPPRSSTARLPNPDLTTQPRCPGQPSDDSKPTTFPWDPGDHAQEEHHELAPMVIVSEDADHDELDEREPGLLTELLPHPGYFIAGGIAGVVSRTATAPLDRLKVYLIAQVGVRQDTIHAAKSGAPVAAAKTAARPLVEATRAIWRMGGMRSLFAGNGLNVVKVMPESAIKFGSYEASKRAFARLEGHDDPKNLAPWSQFLAAGMGGIISQFCIYPLDTLKFRMQNETVKGGLHGNALIAATAKKMWAQGPRSFYRGLPMGLVGMFPYSAIDLTTFEYLKQFLTARNARKLQVLPDDEAAAPGNFATASIGAFSGAFGASAVYPLNLLRTRLQCQGTAIHPPTYTGIWDVTVKTVKGEGVRGLFKGITPNLLKVAPAVSITYVVYDNSKAVLGLR</sequence>
<evidence type="ECO:0000256" key="16">
    <source>
        <dbReference type="SAM" id="MobiDB-lite"/>
    </source>
</evidence>
<comment type="subcellular location">
    <subcellularLocation>
        <location evidence="2">Mitochondrion inner membrane</location>
        <topology evidence="2">Multi-pass membrane protein</topology>
    </subcellularLocation>
</comment>
<keyword evidence="8" id="KW-0677">Repeat</keyword>
<feature type="region of interest" description="Disordered" evidence="16">
    <location>
        <begin position="200"/>
        <end position="240"/>
    </location>
</feature>
<evidence type="ECO:0000256" key="7">
    <source>
        <dbReference type="ARBA" id="ARBA00022723"/>
    </source>
</evidence>
<evidence type="ECO:0000256" key="10">
    <source>
        <dbReference type="ARBA" id="ARBA00022837"/>
    </source>
</evidence>
<evidence type="ECO:0000256" key="5">
    <source>
        <dbReference type="ARBA" id="ARBA00022448"/>
    </source>
</evidence>
<evidence type="ECO:0000256" key="14">
    <source>
        <dbReference type="PROSITE-ProRule" id="PRU00282"/>
    </source>
</evidence>
<dbReference type="InterPro" id="IPR011992">
    <property type="entry name" value="EF-hand-dom_pair"/>
</dbReference>
<evidence type="ECO:0000313" key="18">
    <source>
        <dbReference type="EMBL" id="MDI1486439.1"/>
    </source>
</evidence>
<organism evidence="18 19">
    <name type="scientific">Ramalina farinacea</name>
    <dbReference type="NCBI Taxonomy" id="258253"/>
    <lineage>
        <taxon>Eukaryota</taxon>
        <taxon>Fungi</taxon>
        <taxon>Dikarya</taxon>
        <taxon>Ascomycota</taxon>
        <taxon>Pezizomycotina</taxon>
        <taxon>Lecanoromycetes</taxon>
        <taxon>OSLEUM clade</taxon>
        <taxon>Lecanoromycetidae</taxon>
        <taxon>Lecanorales</taxon>
        <taxon>Lecanorineae</taxon>
        <taxon>Ramalinaceae</taxon>
        <taxon>Ramalina</taxon>
    </lineage>
</organism>
<keyword evidence="19" id="KW-1185">Reference proteome</keyword>
<dbReference type="PANTHER" id="PTHR24089">
    <property type="entry name" value="SOLUTE CARRIER FAMILY 25"/>
    <property type="match status" value="1"/>
</dbReference>
<keyword evidence="5 15" id="KW-0813">Transport</keyword>
<dbReference type="AlphaFoldDB" id="A0AA43QJE2"/>
<feature type="domain" description="EF-hand" evidence="17">
    <location>
        <begin position="113"/>
        <end position="148"/>
    </location>
</feature>
<evidence type="ECO:0000313" key="19">
    <source>
        <dbReference type="Proteomes" id="UP001161017"/>
    </source>
</evidence>
<feature type="repeat" description="Solcar" evidence="14">
    <location>
        <begin position="499"/>
        <end position="588"/>
    </location>
</feature>
<evidence type="ECO:0000256" key="4">
    <source>
        <dbReference type="ARBA" id="ARBA00021935"/>
    </source>
</evidence>
<dbReference type="InterPro" id="IPR002067">
    <property type="entry name" value="MCP"/>
</dbReference>
<dbReference type="SMART" id="SM00054">
    <property type="entry name" value="EFh"/>
    <property type="match status" value="4"/>
</dbReference>
<dbReference type="Pfam" id="PF13499">
    <property type="entry name" value="EF-hand_7"/>
    <property type="match status" value="2"/>
</dbReference>
<dbReference type="Gene3D" id="1.50.40.10">
    <property type="entry name" value="Mitochondrial carrier domain"/>
    <property type="match status" value="1"/>
</dbReference>
<comment type="caution">
    <text evidence="18">The sequence shown here is derived from an EMBL/GenBank/DDBJ whole genome shotgun (WGS) entry which is preliminary data.</text>
</comment>
<dbReference type="GO" id="GO:0005509">
    <property type="term" value="F:calcium ion binding"/>
    <property type="evidence" value="ECO:0007669"/>
    <property type="project" value="InterPro"/>
</dbReference>
<evidence type="ECO:0000256" key="13">
    <source>
        <dbReference type="ARBA" id="ARBA00023136"/>
    </source>
</evidence>
<evidence type="ECO:0000256" key="12">
    <source>
        <dbReference type="ARBA" id="ARBA00023128"/>
    </source>
</evidence>
<dbReference type="SUPFAM" id="SSF103506">
    <property type="entry name" value="Mitochondrial carrier"/>
    <property type="match status" value="1"/>
</dbReference>
<dbReference type="GO" id="GO:0055085">
    <property type="term" value="P:transmembrane transport"/>
    <property type="evidence" value="ECO:0007669"/>
    <property type="project" value="InterPro"/>
</dbReference>
<dbReference type="EMBL" id="JAPUFD010000003">
    <property type="protein sequence ID" value="MDI1486439.1"/>
    <property type="molecule type" value="Genomic_DNA"/>
</dbReference>
<feature type="domain" description="EF-hand" evidence="17">
    <location>
        <begin position="8"/>
        <end position="43"/>
    </location>
</feature>
<feature type="repeat" description="Solcar" evidence="14">
    <location>
        <begin position="395"/>
        <end position="479"/>
    </location>
</feature>
<dbReference type="InterPro" id="IPR023395">
    <property type="entry name" value="MCP_dom_sf"/>
</dbReference>
<keyword evidence="12" id="KW-0496">Mitochondrion</keyword>
<keyword evidence="7" id="KW-0479">Metal-binding</keyword>
<dbReference type="PROSITE" id="PS50222">
    <property type="entry name" value="EF_HAND_2"/>
    <property type="match status" value="4"/>
</dbReference>
<evidence type="ECO:0000256" key="9">
    <source>
        <dbReference type="ARBA" id="ARBA00022792"/>
    </source>
</evidence>
<name>A0AA43QJE2_9LECA</name>
<evidence type="ECO:0000259" key="17">
    <source>
        <dbReference type="PROSITE" id="PS50222"/>
    </source>
</evidence>
<evidence type="ECO:0000256" key="2">
    <source>
        <dbReference type="ARBA" id="ARBA00004448"/>
    </source>
</evidence>
<reference evidence="18" key="1">
    <citation type="journal article" date="2023" name="Genome Biol. Evol.">
        <title>First Whole Genome Sequence and Flow Cytometry Genome Size Data for the Lichen-Forming Fungus Ramalina farinacea (Ascomycota).</title>
        <authorList>
            <person name="Llewellyn T."/>
            <person name="Mian S."/>
            <person name="Hill R."/>
            <person name="Leitch I.J."/>
            <person name="Gaya E."/>
        </authorList>
    </citation>
    <scope>NUCLEOTIDE SEQUENCE</scope>
    <source>
        <strain evidence="18">LIQ254RAFAR</strain>
    </source>
</reference>
<dbReference type="PRINTS" id="PR00926">
    <property type="entry name" value="MITOCARRIER"/>
</dbReference>
<dbReference type="InterPro" id="IPR018247">
    <property type="entry name" value="EF_Hand_1_Ca_BS"/>
</dbReference>
<proteinExistence type="inferred from homology"/>
<dbReference type="SUPFAM" id="SSF47473">
    <property type="entry name" value="EF-hand"/>
    <property type="match status" value="1"/>
</dbReference>
<evidence type="ECO:0000256" key="1">
    <source>
        <dbReference type="ARBA" id="ARBA00002238"/>
    </source>
</evidence>
<dbReference type="Pfam" id="PF00153">
    <property type="entry name" value="Mito_carr"/>
    <property type="match status" value="3"/>
</dbReference>
<dbReference type="Proteomes" id="UP001161017">
    <property type="component" value="Unassembled WGS sequence"/>
</dbReference>
<feature type="repeat" description="Solcar" evidence="14">
    <location>
        <begin position="274"/>
        <end position="378"/>
    </location>
</feature>
<dbReference type="PROSITE" id="PS00018">
    <property type="entry name" value="EF_HAND_1"/>
    <property type="match status" value="2"/>
</dbReference>
<evidence type="ECO:0000256" key="6">
    <source>
        <dbReference type="ARBA" id="ARBA00022692"/>
    </source>
</evidence>
<evidence type="ECO:0000256" key="15">
    <source>
        <dbReference type="RuleBase" id="RU000488"/>
    </source>
</evidence>
<keyword evidence="10" id="KW-0106">Calcium</keyword>